<evidence type="ECO:0000313" key="2">
    <source>
        <dbReference type="Proteomes" id="UP001516400"/>
    </source>
</evidence>
<evidence type="ECO:0008006" key="3">
    <source>
        <dbReference type="Google" id="ProtNLM"/>
    </source>
</evidence>
<comment type="caution">
    <text evidence="1">The sequence shown here is derived from an EMBL/GenBank/DDBJ whole genome shotgun (WGS) entry which is preliminary data.</text>
</comment>
<proteinExistence type="predicted"/>
<evidence type="ECO:0000313" key="1">
    <source>
        <dbReference type="EMBL" id="KAL3279609.1"/>
    </source>
</evidence>
<reference evidence="1 2" key="1">
    <citation type="journal article" date="2021" name="BMC Biol.">
        <title>Horizontally acquired antibacterial genes associated with adaptive radiation of ladybird beetles.</title>
        <authorList>
            <person name="Li H.S."/>
            <person name="Tang X.F."/>
            <person name="Huang Y.H."/>
            <person name="Xu Z.Y."/>
            <person name="Chen M.L."/>
            <person name="Du X.Y."/>
            <person name="Qiu B.Y."/>
            <person name="Chen P.T."/>
            <person name="Zhang W."/>
            <person name="Slipinski A."/>
            <person name="Escalona H.E."/>
            <person name="Waterhouse R.M."/>
            <person name="Zwick A."/>
            <person name="Pang H."/>
        </authorList>
    </citation>
    <scope>NUCLEOTIDE SEQUENCE [LARGE SCALE GENOMIC DNA]</scope>
    <source>
        <strain evidence="1">SYSU2018</strain>
    </source>
</reference>
<keyword evidence="2" id="KW-1185">Reference proteome</keyword>
<gene>
    <name evidence="1" type="ORF">HHI36_017115</name>
</gene>
<sequence length="86" mass="9849">MAWEKVAEEFNARNSIGTRVIPALKNSFTIYEKKAHKARCDSNQAKFIIGSLASQGHGDKEKQKLFEMQMKILELEVEVLQKQVQI</sequence>
<dbReference type="EMBL" id="JABFTP020000124">
    <property type="protein sequence ID" value="KAL3279609.1"/>
    <property type="molecule type" value="Genomic_DNA"/>
</dbReference>
<organism evidence="1 2">
    <name type="scientific">Cryptolaemus montrouzieri</name>
    <dbReference type="NCBI Taxonomy" id="559131"/>
    <lineage>
        <taxon>Eukaryota</taxon>
        <taxon>Metazoa</taxon>
        <taxon>Ecdysozoa</taxon>
        <taxon>Arthropoda</taxon>
        <taxon>Hexapoda</taxon>
        <taxon>Insecta</taxon>
        <taxon>Pterygota</taxon>
        <taxon>Neoptera</taxon>
        <taxon>Endopterygota</taxon>
        <taxon>Coleoptera</taxon>
        <taxon>Polyphaga</taxon>
        <taxon>Cucujiformia</taxon>
        <taxon>Coccinelloidea</taxon>
        <taxon>Coccinellidae</taxon>
        <taxon>Scymninae</taxon>
        <taxon>Scymnini</taxon>
        <taxon>Cryptolaemus</taxon>
    </lineage>
</organism>
<name>A0ABD2NLV2_9CUCU</name>
<dbReference type="Proteomes" id="UP001516400">
    <property type="component" value="Unassembled WGS sequence"/>
</dbReference>
<accession>A0ABD2NLV2</accession>
<dbReference type="AlphaFoldDB" id="A0ABD2NLV2"/>
<protein>
    <recommendedName>
        <fullName evidence="3">Regulatory protein zeste</fullName>
    </recommendedName>
</protein>